<protein>
    <submittedName>
        <fullName evidence="2">Uncharacterized protein</fullName>
    </submittedName>
</protein>
<keyword evidence="3" id="KW-1185">Reference proteome</keyword>
<feature type="region of interest" description="Disordered" evidence="1">
    <location>
        <begin position="100"/>
        <end position="125"/>
    </location>
</feature>
<dbReference type="AlphaFoldDB" id="A0A7J5XSK8"/>
<proteinExistence type="predicted"/>
<organism evidence="2 3">
    <name type="scientific">Dissostichus mawsoni</name>
    <name type="common">Antarctic cod</name>
    <dbReference type="NCBI Taxonomy" id="36200"/>
    <lineage>
        <taxon>Eukaryota</taxon>
        <taxon>Metazoa</taxon>
        <taxon>Chordata</taxon>
        <taxon>Craniata</taxon>
        <taxon>Vertebrata</taxon>
        <taxon>Euteleostomi</taxon>
        <taxon>Actinopterygii</taxon>
        <taxon>Neopterygii</taxon>
        <taxon>Teleostei</taxon>
        <taxon>Neoteleostei</taxon>
        <taxon>Acanthomorphata</taxon>
        <taxon>Eupercaria</taxon>
        <taxon>Perciformes</taxon>
        <taxon>Notothenioidei</taxon>
        <taxon>Nototheniidae</taxon>
        <taxon>Dissostichus</taxon>
    </lineage>
</organism>
<dbReference type="Proteomes" id="UP000518266">
    <property type="component" value="Unassembled WGS sequence"/>
</dbReference>
<comment type="caution">
    <text evidence="2">The sequence shown here is derived from an EMBL/GenBank/DDBJ whole genome shotgun (WGS) entry which is preliminary data.</text>
</comment>
<name>A0A7J5XSK8_DISMA</name>
<dbReference type="EMBL" id="JAAKFY010000021">
    <property type="protein sequence ID" value="KAF3840072.1"/>
    <property type="molecule type" value="Genomic_DNA"/>
</dbReference>
<evidence type="ECO:0000313" key="2">
    <source>
        <dbReference type="EMBL" id="KAF3840072.1"/>
    </source>
</evidence>
<accession>A0A7J5XSK8</accession>
<gene>
    <name evidence="2" type="ORF">F7725_018789</name>
</gene>
<sequence length="125" mass="13720">MSLLSASSQMFGHFPFSKSSSGICEDKQREKLTQNNKSLMSAAGKLVSYSIPNTWSVTEASLNSEQPYSEHAEDNGPQCCLWSKKVAKCFRVQSTIKRCHGQASAEGKHQNEPKATATTLKARHA</sequence>
<evidence type="ECO:0000256" key="1">
    <source>
        <dbReference type="SAM" id="MobiDB-lite"/>
    </source>
</evidence>
<reference evidence="2 3" key="1">
    <citation type="submission" date="2020-03" db="EMBL/GenBank/DDBJ databases">
        <title>Dissostichus mawsoni Genome sequencing and assembly.</title>
        <authorList>
            <person name="Park H."/>
        </authorList>
    </citation>
    <scope>NUCLEOTIDE SEQUENCE [LARGE SCALE GENOMIC DNA]</scope>
    <source>
        <strain evidence="2">DM0001</strain>
        <tissue evidence="2">Muscle</tissue>
    </source>
</reference>
<evidence type="ECO:0000313" key="3">
    <source>
        <dbReference type="Proteomes" id="UP000518266"/>
    </source>
</evidence>